<dbReference type="AlphaFoldDB" id="I7GN76"/>
<reference evidence="1" key="1">
    <citation type="journal article" date="2007" name="PLoS Biol.">
        <title>Rate of evolution in brain-expressed genes in humans and other primates.</title>
        <authorList>
            <person name="Wang H.-Y."/>
            <person name="Chien H.-C."/>
            <person name="Osada N."/>
            <person name="Hashimoto K."/>
            <person name="Sugano S."/>
            <person name="Gojobori T."/>
            <person name="Chou C.-K."/>
            <person name="Tsai S.-F."/>
            <person name="Wu C.-I."/>
            <person name="Shen C.-K.J."/>
        </authorList>
    </citation>
    <scope>NUCLEOTIDE SEQUENCE</scope>
</reference>
<name>I7GN76_MACFA</name>
<evidence type="ECO:0000313" key="1">
    <source>
        <dbReference type="EMBL" id="BAE89893.1"/>
    </source>
</evidence>
<protein>
    <submittedName>
        <fullName evidence="1">Macaca fascicularis brain cDNA clone: QflA-19769, similar to human basic leucine zipper nuclear factor 1 (JEM-1) (BLZF1), mRNA, RefSeq: NM_003666.2</fullName>
    </submittedName>
</protein>
<organism evidence="1">
    <name type="scientific">Macaca fascicularis</name>
    <name type="common">Crab-eating macaque</name>
    <name type="synonym">Cynomolgus monkey</name>
    <dbReference type="NCBI Taxonomy" id="9541"/>
    <lineage>
        <taxon>Eukaryota</taxon>
        <taxon>Metazoa</taxon>
        <taxon>Chordata</taxon>
        <taxon>Craniata</taxon>
        <taxon>Vertebrata</taxon>
        <taxon>Euteleostomi</taxon>
        <taxon>Mammalia</taxon>
        <taxon>Eutheria</taxon>
        <taxon>Euarchontoglires</taxon>
        <taxon>Primates</taxon>
        <taxon>Haplorrhini</taxon>
        <taxon>Catarrhini</taxon>
        <taxon>Cercopithecidae</taxon>
        <taxon>Cercopithecinae</taxon>
        <taxon>Macaca</taxon>
    </lineage>
</organism>
<accession>I7GN76</accession>
<sequence length="77" mass="8872">MQGRKARTNLWDCVKVRNLNVNLGLASHRYRSNYIFVCIHGLGHTCISWICSLKELRSNNTPVAKSIPRSWFLNSIL</sequence>
<dbReference type="EMBL" id="AB172831">
    <property type="protein sequence ID" value="BAE89893.1"/>
    <property type="molecule type" value="mRNA"/>
</dbReference>
<proteinExistence type="evidence at transcript level"/>